<protein>
    <recommendedName>
        <fullName evidence="4">WG containing repeat-containing protein</fullName>
    </recommendedName>
</protein>
<dbReference type="RefSeq" id="WP_369456277.1">
    <property type="nucleotide sequence ID" value="NZ_JBGCUO010000002.1"/>
</dbReference>
<evidence type="ECO:0000313" key="2">
    <source>
        <dbReference type="EMBL" id="MEY1663007.1"/>
    </source>
</evidence>
<dbReference type="EMBL" id="JBGCUO010000002">
    <property type="protein sequence ID" value="MEY1663007.1"/>
    <property type="molecule type" value="Genomic_DNA"/>
</dbReference>
<feature type="chain" id="PRO_5047419247" description="WG containing repeat-containing protein" evidence="1">
    <location>
        <begin position="18"/>
        <end position="591"/>
    </location>
</feature>
<proteinExistence type="predicted"/>
<comment type="caution">
    <text evidence="2">The sequence shown here is derived from an EMBL/GenBank/DDBJ whole genome shotgun (WGS) entry which is preliminary data.</text>
</comment>
<evidence type="ECO:0000256" key="1">
    <source>
        <dbReference type="SAM" id="SignalP"/>
    </source>
</evidence>
<organism evidence="2 3">
    <name type="scientific">Isoalcanivorax beigongshangi</name>
    <dbReference type="NCBI Taxonomy" id="3238810"/>
    <lineage>
        <taxon>Bacteria</taxon>
        <taxon>Pseudomonadati</taxon>
        <taxon>Pseudomonadota</taxon>
        <taxon>Gammaproteobacteria</taxon>
        <taxon>Oceanospirillales</taxon>
        <taxon>Alcanivoracaceae</taxon>
        <taxon>Isoalcanivorax</taxon>
    </lineage>
</organism>
<reference evidence="2 3" key="1">
    <citation type="submission" date="2024-07" db="EMBL/GenBank/DDBJ databases">
        <authorList>
            <person name="Ren Q."/>
        </authorList>
    </citation>
    <scope>NUCLEOTIDE SEQUENCE [LARGE SCALE GENOMIC DNA]</scope>
    <source>
        <strain evidence="2 3">REN37</strain>
    </source>
</reference>
<dbReference type="Proteomes" id="UP001562065">
    <property type="component" value="Unassembled WGS sequence"/>
</dbReference>
<keyword evidence="1" id="KW-0732">Signal</keyword>
<name>A0ABV4AKF1_9GAMM</name>
<keyword evidence="3" id="KW-1185">Reference proteome</keyword>
<accession>A0ABV4AKF1</accession>
<dbReference type="PROSITE" id="PS51257">
    <property type="entry name" value="PROKAR_LIPOPROTEIN"/>
    <property type="match status" value="1"/>
</dbReference>
<gene>
    <name evidence="2" type="ORF">AB5I84_12670</name>
</gene>
<evidence type="ECO:0008006" key="4">
    <source>
        <dbReference type="Google" id="ProtNLM"/>
    </source>
</evidence>
<sequence length="591" mass="64009">MLFVRLPLISSLVLALAACGAAPRAPETPQPPPFPPSDLSRLDAEDGAAVVINAEGRVLDAQSGTLQLLGSRHWARVRADGTTIYDAVGRAQARYPRLAFDPPLALRSGARWGATVYPVRSGQGSAVLNADGKLVVPFQQEAGWWERTAHADRVLFITPTHETLFDADGNALLRWDLAQQQRVSGPFAGTGELLLCPVGAGACHLHGADGKPRLTFEVDQLAALQGGQYLGRRGSAWFRFDAEGRVSAPELFQEDGALRPRQADTPAPRWPLWVTRFPVDASTLEPRRGEAMPGFLHQDGRFVPVPGGKDAERICPQVWLVTQQQGGQRSRVRMDGHSSTGTPMTDDFWGMVTFSPDWRVARRSNPRQQALLDCAGRTLVDDPQIIRFKEHGEGLAALLKGEYAARVWYSRDLQRSEVPRGYGIEDANARGTVLKLETAGGQAHLFDVASGKLVSTTLPANAELLEGGARYRQGELWGFQSATAAPLAPVYQEMLPWQQRLVTLQVLPGQEQVVLRRASGEPLTEWQGQGLLVQTEGELLRVGLNTLVGRQQQWVTADGAVRATLVSCPGGRVVVGSSGEPVQDGAGCPAP</sequence>
<evidence type="ECO:0000313" key="3">
    <source>
        <dbReference type="Proteomes" id="UP001562065"/>
    </source>
</evidence>
<feature type="signal peptide" evidence="1">
    <location>
        <begin position="1"/>
        <end position="17"/>
    </location>
</feature>